<organism evidence="7 8">
    <name type="scientific">Vibrio astriarenae</name>
    <dbReference type="NCBI Taxonomy" id="1481923"/>
    <lineage>
        <taxon>Bacteria</taxon>
        <taxon>Pseudomonadati</taxon>
        <taxon>Pseudomonadota</taxon>
        <taxon>Gammaproteobacteria</taxon>
        <taxon>Vibrionales</taxon>
        <taxon>Vibrionaceae</taxon>
        <taxon>Vibrio</taxon>
    </lineage>
</organism>
<dbReference type="AlphaFoldDB" id="A0A7Z2YFJ2"/>
<evidence type="ECO:0000259" key="6">
    <source>
        <dbReference type="Pfam" id="PF02656"/>
    </source>
</evidence>
<name>A0A7Z2YFJ2_9VIBR</name>
<evidence type="ECO:0000256" key="5">
    <source>
        <dbReference type="SAM" id="Phobius"/>
    </source>
</evidence>
<keyword evidence="3 5" id="KW-1133">Transmembrane helix</keyword>
<feature type="domain" description="DUF202" evidence="6">
    <location>
        <begin position="5"/>
        <end position="60"/>
    </location>
</feature>
<keyword evidence="2 5" id="KW-0812">Transmembrane</keyword>
<evidence type="ECO:0000313" key="8">
    <source>
        <dbReference type="Proteomes" id="UP000464262"/>
    </source>
</evidence>
<keyword evidence="8" id="KW-1185">Reference proteome</keyword>
<dbReference type="GO" id="GO:0012505">
    <property type="term" value="C:endomembrane system"/>
    <property type="evidence" value="ECO:0007669"/>
    <property type="project" value="UniProtKB-SubCell"/>
</dbReference>
<evidence type="ECO:0000313" key="7">
    <source>
        <dbReference type="EMBL" id="QIA65461.1"/>
    </source>
</evidence>
<evidence type="ECO:0000256" key="1">
    <source>
        <dbReference type="ARBA" id="ARBA00004127"/>
    </source>
</evidence>
<dbReference type="InterPro" id="IPR003807">
    <property type="entry name" value="DUF202"/>
</dbReference>
<feature type="transmembrane region" description="Helical" evidence="5">
    <location>
        <begin position="66"/>
        <end position="84"/>
    </location>
</feature>
<evidence type="ECO:0000256" key="3">
    <source>
        <dbReference type="ARBA" id="ARBA00022989"/>
    </source>
</evidence>
<evidence type="ECO:0000256" key="4">
    <source>
        <dbReference type="ARBA" id="ARBA00023136"/>
    </source>
</evidence>
<comment type="subcellular location">
    <subcellularLocation>
        <location evidence="1">Endomembrane system</location>
        <topology evidence="1">Multi-pass membrane protein</topology>
    </subcellularLocation>
</comment>
<sequence>MNQVNGLQKERTALSWLRTQLVLFGIGIVLFRFALAHPNLIICVTSIFAMLLACACTLWRTDLAKLFVSTIIFLLALAYVWTMLGKVIS</sequence>
<accession>A0A7Z2YFJ2</accession>
<protein>
    <submittedName>
        <fullName evidence="7">DUF202 domain-containing protein</fullName>
    </submittedName>
</protein>
<reference evidence="7 8" key="1">
    <citation type="submission" date="2020-01" db="EMBL/GenBank/DDBJ databases">
        <title>Whole genome and functional gene identification of agarase of Vibrio HN897.</title>
        <authorList>
            <person name="Liu Y."/>
            <person name="Zhao Z."/>
        </authorList>
    </citation>
    <scope>NUCLEOTIDE SEQUENCE [LARGE SCALE GENOMIC DNA]</scope>
    <source>
        <strain evidence="7 8">HN897</strain>
    </source>
</reference>
<evidence type="ECO:0000256" key="2">
    <source>
        <dbReference type="ARBA" id="ARBA00022692"/>
    </source>
</evidence>
<dbReference type="Pfam" id="PF02656">
    <property type="entry name" value="DUF202"/>
    <property type="match status" value="1"/>
</dbReference>
<gene>
    <name evidence="7" type="ORF">GT360_18150</name>
</gene>
<keyword evidence="4 5" id="KW-0472">Membrane</keyword>
<feature type="transmembrane region" description="Helical" evidence="5">
    <location>
        <begin position="12"/>
        <end position="33"/>
    </location>
</feature>
<dbReference type="RefSeq" id="WP_164650361.1">
    <property type="nucleotide sequence ID" value="NZ_CP047476.1"/>
</dbReference>
<dbReference type="KEGG" id="vas:GT360_18150"/>
<feature type="transmembrane region" description="Helical" evidence="5">
    <location>
        <begin position="39"/>
        <end position="59"/>
    </location>
</feature>
<dbReference type="Proteomes" id="UP000464262">
    <property type="component" value="Chromosome 2"/>
</dbReference>
<dbReference type="EMBL" id="CP047476">
    <property type="protein sequence ID" value="QIA65461.1"/>
    <property type="molecule type" value="Genomic_DNA"/>
</dbReference>
<proteinExistence type="predicted"/>